<proteinExistence type="predicted"/>
<dbReference type="AlphaFoldDB" id="A0A484NK92"/>
<reference evidence="1 2" key="1">
    <citation type="submission" date="2018-04" db="EMBL/GenBank/DDBJ databases">
        <authorList>
            <person name="Vogel A."/>
        </authorList>
    </citation>
    <scope>NUCLEOTIDE SEQUENCE [LARGE SCALE GENOMIC DNA]</scope>
</reference>
<organism evidence="1 2">
    <name type="scientific">Cuscuta campestris</name>
    <dbReference type="NCBI Taxonomy" id="132261"/>
    <lineage>
        <taxon>Eukaryota</taxon>
        <taxon>Viridiplantae</taxon>
        <taxon>Streptophyta</taxon>
        <taxon>Embryophyta</taxon>
        <taxon>Tracheophyta</taxon>
        <taxon>Spermatophyta</taxon>
        <taxon>Magnoliopsida</taxon>
        <taxon>eudicotyledons</taxon>
        <taxon>Gunneridae</taxon>
        <taxon>Pentapetalae</taxon>
        <taxon>asterids</taxon>
        <taxon>lamiids</taxon>
        <taxon>Solanales</taxon>
        <taxon>Convolvulaceae</taxon>
        <taxon>Cuscuteae</taxon>
        <taxon>Cuscuta</taxon>
        <taxon>Cuscuta subgen. Grammica</taxon>
        <taxon>Cuscuta sect. Cleistogrammica</taxon>
    </lineage>
</organism>
<keyword evidence="2" id="KW-1185">Reference proteome</keyword>
<name>A0A484NK92_9ASTE</name>
<dbReference type="Proteomes" id="UP000595140">
    <property type="component" value="Unassembled WGS sequence"/>
</dbReference>
<protein>
    <submittedName>
        <fullName evidence="1">Uncharacterized protein</fullName>
    </submittedName>
</protein>
<sequence>MENSGAGVSKPSVPGGEIDLGQIEVCVGGRLGDGVERSITIGSMNHGSQEESPDIARVLRRNLVATLILRRSN</sequence>
<evidence type="ECO:0000313" key="1">
    <source>
        <dbReference type="EMBL" id="VFR00769.1"/>
    </source>
</evidence>
<accession>A0A484NK92</accession>
<gene>
    <name evidence="1" type="ORF">CCAM_LOCUS42544</name>
</gene>
<dbReference type="EMBL" id="OOIL02006718">
    <property type="protein sequence ID" value="VFR00769.1"/>
    <property type="molecule type" value="Genomic_DNA"/>
</dbReference>
<evidence type="ECO:0000313" key="2">
    <source>
        <dbReference type="Proteomes" id="UP000595140"/>
    </source>
</evidence>